<protein>
    <submittedName>
        <fullName evidence="1">Uncharacterized protein</fullName>
    </submittedName>
</protein>
<evidence type="ECO:0000313" key="2">
    <source>
        <dbReference type="Proteomes" id="UP000198625"/>
    </source>
</evidence>
<accession>A0A1H3LBD0</accession>
<sequence>MNSQGWIRGIMAKNMETKKFITHVMTCLQREFGVLTDNCISGQYIYISLGQYETMITMFEAKNKQARSAYALDKHILEKLKEEGFEFDVMRSQYIMNCYNIY</sequence>
<dbReference type="EMBL" id="FNQE01000003">
    <property type="protein sequence ID" value="SDY61620.1"/>
    <property type="molecule type" value="Genomic_DNA"/>
</dbReference>
<reference evidence="1 2" key="1">
    <citation type="submission" date="2016-10" db="EMBL/GenBank/DDBJ databases">
        <authorList>
            <person name="de Groot N.N."/>
        </authorList>
    </citation>
    <scope>NUCLEOTIDE SEQUENCE [LARGE SCALE GENOMIC DNA]</scope>
    <source>
        <strain evidence="1 2">DSM 21650</strain>
    </source>
</reference>
<organism evidence="1 2">
    <name type="scientific">Proteiniborus ethanoligenes</name>
    <dbReference type="NCBI Taxonomy" id="415015"/>
    <lineage>
        <taxon>Bacteria</taxon>
        <taxon>Bacillati</taxon>
        <taxon>Bacillota</taxon>
        <taxon>Clostridia</taxon>
        <taxon>Eubacteriales</taxon>
        <taxon>Proteiniborus</taxon>
    </lineage>
</organism>
<dbReference type="AlphaFoldDB" id="A0A1H3LBD0"/>
<dbReference type="STRING" id="415015.SAMN05660462_00464"/>
<proteinExistence type="predicted"/>
<dbReference type="RefSeq" id="WP_091726667.1">
    <property type="nucleotide sequence ID" value="NZ_FNQE01000003.1"/>
</dbReference>
<keyword evidence="2" id="KW-1185">Reference proteome</keyword>
<gene>
    <name evidence="1" type="ORF">SAMN05660462_00464</name>
</gene>
<evidence type="ECO:0000313" key="1">
    <source>
        <dbReference type="EMBL" id="SDY61620.1"/>
    </source>
</evidence>
<dbReference type="Proteomes" id="UP000198625">
    <property type="component" value="Unassembled WGS sequence"/>
</dbReference>
<dbReference type="OrthoDB" id="8480699at2"/>
<name>A0A1H3LBD0_9FIRM</name>